<sequence>MVKSALEITEKNFNREEFSVPQVAILYGGDAAGCDFTLSAIEKQTPILVLQGSTSELFDAWLQILAYCHLRDADSGGDCIFPQLFKLMTIKGLEVMLVRRLCQLWHTGAVSFGREFGIHSKKIQRSLQSLMKEVQTMRNAILKEQASSFIDKKAILTVTTNIAEVTGPPTTPSDFVDIIKNITQLEAAFTEEAIVQMNQNFMETLIQVKGTAEEDSLTVGAGRGGGVSSAGWGDLIGRKQGSAEVLVIRVGGSAEDLASKVGGVCRGSGRQSGRVGRVEGSAEDLASKVRGVCRGSGRQSGRVGRVEGSAEDLVSKVGGVCRGSGQQSGRVGRVEGSAEDLASKVRGIYRGSGRQSGRVGRVEGSAEDLASKVGRVCRGFGQQSGRVGRVEGSTEDLISLKRECNTGVWAFTFIPRLIIVVQIERKKDTGAKIKET</sequence>
<gene>
    <name evidence="1" type="ORF">Cvel_22920</name>
</gene>
<protein>
    <submittedName>
        <fullName evidence="1">Uncharacterized protein</fullName>
    </submittedName>
</protein>
<reference evidence="1" key="1">
    <citation type="submission" date="2014-11" db="EMBL/GenBank/DDBJ databases">
        <authorList>
            <person name="Otto D Thomas"/>
            <person name="Naeem Raeece"/>
        </authorList>
    </citation>
    <scope>NUCLEOTIDE SEQUENCE</scope>
</reference>
<dbReference type="AlphaFoldDB" id="A0A0G4GQV9"/>
<name>A0A0G4GQV9_9ALVE</name>
<proteinExistence type="predicted"/>
<evidence type="ECO:0000313" key="1">
    <source>
        <dbReference type="EMBL" id="CEM32689.1"/>
    </source>
</evidence>
<dbReference type="EMBL" id="CDMZ01001441">
    <property type="protein sequence ID" value="CEM32689.1"/>
    <property type="molecule type" value="Genomic_DNA"/>
</dbReference>
<dbReference type="PhylomeDB" id="A0A0G4GQV9"/>
<organism evidence="1">
    <name type="scientific">Chromera velia CCMP2878</name>
    <dbReference type="NCBI Taxonomy" id="1169474"/>
    <lineage>
        <taxon>Eukaryota</taxon>
        <taxon>Sar</taxon>
        <taxon>Alveolata</taxon>
        <taxon>Colpodellida</taxon>
        <taxon>Chromeraceae</taxon>
        <taxon>Chromera</taxon>
    </lineage>
</organism>
<dbReference type="VEuPathDB" id="CryptoDB:Cvel_22920"/>
<accession>A0A0G4GQV9</accession>